<dbReference type="Proteomes" id="UP000001555">
    <property type="component" value="Unassembled WGS sequence"/>
</dbReference>
<proteinExistence type="predicted"/>
<sequence>MNLVPVRDPEATWGALVNGRWTGIAGMVSRKEVDFAVSASFQTPYREQALDYTHYYYIQVLKFIIQAPTEKPRALVIVRPFLPEV</sequence>
<organism>
    <name type="scientific">Ixodes scapularis</name>
    <name type="common">Black-legged tick</name>
    <name type="synonym">Deer tick</name>
    <dbReference type="NCBI Taxonomy" id="6945"/>
    <lineage>
        <taxon>Eukaryota</taxon>
        <taxon>Metazoa</taxon>
        <taxon>Ecdysozoa</taxon>
        <taxon>Arthropoda</taxon>
        <taxon>Chelicerata</taxon>
        <taxon>Arachnida</taxon>
        <taxon>Acari</taxon>
        <taxon>Parasitiformes</taxon>
        <taxon>Ixodida</taxon>
        <taxon>Ixodoidea</taxon>
        <taxon>Ixodidae</taxon>
        <taxon>Ixodinae</taxon>
        <taxon>Ixodes</taxon>
    </lineage>
</organism>
<keyword evidence="5" id="KW-0472">Membrane</keyword>
<name>B7PL81_IXOSC</name>
<dbReference type="EnsemblMetazoa" id="ISCW006627-RA">
    <property type="protein sequence ID" value="ISCW006627-PA"/>
    <property type="gene ID" value="ISCW006627"/>
</dbReference>
<evidence type="ECO:0000256" key="1">
    <source>
        <dbReference type="ARBA" id="ARBA00004651"/>
    </source>
</evidence>
<dbReference type="GO" id="GO:0005886">
    <property type="term" value="C:plasma membrane"/>
    <property type="evidence" value="ECO:0007669"/>
    <property type="project" value="UniProtKB-SubCell"/>
</dbReference>
<dbReference type="VEuPathDB" id="VectorBase:ISCW006627"/>
<dbReference type="InterPro" id="IPR052192">
    <property type="entry name" value="Insect_Ionotropic_Sensory_Rcpt"/>
</dbReference>
<keyword evidence="6" id="KW-0675">Receptor</keyword>
<evidence type="ECO:0000256" key="5">
    <source>
        <dbReference type="ARBA" id="ARBA00023136"/>
    </source>
</evidence>
<dbReference type="EMBL" id="ABJB011130845">
    <property type="status" value="NOT_ANNOTATED_CDS"/>
    <property type="molecule type" value="Genomic_DNA"/>
</dbReference>
<keyword evidence="10" id="KW-1185">Reference proteome</keyword>
<evidence type="ECO:0000256" key="7">
    <source>
        <dbReference type="ARBA" id="ARBA00023180"/>
    </source>
</evidence>
<dbReference type="EMBL" id="ABJB010260333">
    <property type="status" value="NOT_ANNOTATED_CDS"/>
    <property type="molecule type" value="Genomic_DNA"/>
</dbReference>
<evidence type="ECO:0000313" key="10">
    <source>
        <dbReference type="Proteomes" id="UP000001555"/>
    </source>
</evidence>
<evidence type="ECO:0000256" key="3">
    <source>
        <dbReference type="ARBA" id="ARBA00022692"/>
    </source>
</evidence>
<keyword evidence="4" id="KW-1133">Transmembrane helix</keyword>
<dbReference type="InParanoid" id="B7PL81"/>
<dbReference type="PANTHER" id="PTHR42643:SF24">
    <property type="entry name" value="IONOTROPIC RECEPTOR 60A"/>
    <property type="match status" value="1"/>
</dbReference>
<evidence type="ECO:0000313" key="8">
    <source>
        <dbReference type="EMBL" id="EEC07353.1"/>
    </source>
</evidence>
<evidence type="ECO:0000313" key="9">
    <source>
        <dbReference type="EnsemblMetazoa" id="ISCW006627-PA"/>
    </source>
</evidence>
<accession>B7PL81</accession>
<keyword evidence="7" id="KW-0325">Glycoprotein</keyword>
<keyword evidence="2" id="KW-1003">Cell membrane</keyword>
<dbReference type="Gene3D" id="3.40.190.10">
    <property type="entry name" value="Periplasmic binding protein-like II"/>
    <property type="match status" value="1"/>
</dbReference>
<dbReference type="AlphaFoldDB" id="B7PL81"/>
<evidence type="ECO:0000256" key="4">
    <source>
        <dbReference type="ARBA" id="ARBA00022989"/>
    </source>
</evidence>
<protein>
    <submittedName>
        <fullName evidence="8 9">Uncharacterized protein</fullName>
    </submittedName>
</protein>
<dbReference type="SUPFAM" id="SSF53850">
    <property type="entry name" value="Periplasmic binding protein-like II"/>
    <property type="match status" value="1"/>
</dbReference>
<comment type="subcellular location">
    <subcellularLocation>
        <location evidence="1">Cell membrane</location>
        <topology evidence="1">Multi-pass membrane protein</topology>
    </subcellularLocation>
</comment>
<dbReference type="PANTHER" id="PTHR42643">
    <property type="entry name" value="IONOTROPIC RECEPTOR 20A-RELATED"/>
    <property type="match status" value="1"/>
</dbReference>
<evidence type="ECO:0000256" key="6">
    <source>
        <dbReference type="ARBA" id="ARBA00023170"/>
    </source>
</evidence>
<keyword evidence="3" id="KW-0812">Transmembrane</keyword>
<reference evidence="8 10" key="1">
    <citation type="submission" date="2008-03" db="EMBL/GenBank/DDBJ databases">
        <title>Annotation of Ixodes scapularis.</title>
        <authorList>
            <consortium name="Ixodes scapularis Genome Project Consortium"/>
            <person name="Caler E."/>
            <person name="Hannick L.I."/>
            <person name="Bidwell S."/>
            <person name="Joardar V."/>
            <person name="Thiagarajan M."/>
            <person name="Amedeo P."/>
            <person name="Galinsky K.J."/>
            <person name="Schobel S."/>
            <person name="Inman J."/>
            <person name="Hostetler J."/>
            <person name="Miller J."/>
            <person name="Hammond M."/>
            <person name="Megy K."/>
            <person name="Lawson D."/>
            <person name="Kodira C."/>
            <person name="Sutton G."/>
            <person name="Meyer J."/>
            <person name="Hill C.A."/>
            <person name="Birren B."/>
            <person name="Nene V."/>
            <person name="Collins F."/>
            <person name="Alarcon-Chaidez F."/>
            <person name="Wikel S."/>
            <person name="Strausberg R."/>
        </authorList>
    </citation>
    <scope>NUCLEOTIDE SEQUENCE [LARGE SCALE GENOMIC DNA]</scope>
    <source>
        <strain evidence="10">Wikel</strain>
        <strain evidence="8">Wikel colony</strain>
    </source>
</reference>
<dbReference type="HOGENOM" id="CLU_2515155_0_0_1"/>
<dbReference type="PaxDb" id="6945-B7PL81"/>
<dbReference type="EMBL" id="DS738765">
    <property type="protein sequence ID" value="EEC07353.1"/>
    <property type="molecule type" value="Genomic_DNA"/>
</dbReference>
<dbReference type="VEuPathDB" id="VectorBase:ISCI006627"/>
<evidence type="ECO:0000256" key="2">
    <source>
        <dbReference type="ARBA" id="ARBA00022475"/>
    </source>
</evidence>
<reference evidence="9" key="2">
    <citation type="submission" date="2020-05" db="UniProtKB">
        <authorList>
            <consortium name="EnsemblMetazoa"/>
        </authorList>
    </citation>
    <scope>IDENTIFICATION</scope>
    <source>
        <strain evidence="9">wikel</strain>
    </source>
</reference>
<gene>
    <name evidence="8" type="ORF">IscW_ISCW006627</name>
</gene>